<proteinExistence type="predicted"/>
<organism evidence="2 3">
    <name type="scientific">Vreelandella sulfidaeris</name>
    <dbReference type="NCBI Taxonomy" id="115553"/>
    <lineage>
        <taxon>Bacteria</taxon>
        <taxon>Pseudomonadati</taxon>
        <taxon>Pseudomonadota</taxon>
        <taxon>Gammaproteobacteria</taxon>
        <taxon>Oceanospirillales</taxon>
        <taxon>Halomonadaceae</taxon>
        <taxon>Vreelandella</taxon>
    </lineage>
</organism>
<evidence type="ECO:0000313" key="3">
    <source>
        <dbReference type="Proteomes" id="UP000320231"/>
    </source>
</evidence>
<dbReference type="KEGG" id="hsr:HSBAA_09790"/>
<gene>
    <name evidence="2" type="ORF">HSBAA_09790</name>
</gene>
<evidence type="ECO:0000256" key="1">
    <source>
        <dbReference type="SAM" id="MobiDB-lite"/>
    </source>
</evidence>
<feature type="region of interest" description="Disordered" evidence="1">
    <location>
        <begin position="1"/>
        <end position="50"/>
    </location>
</feature>
<feature type="compositionally biased region" description="Basic and acidic residues" evidence="1">
    <location>
        <begin position="22"/>
        <end position="34"/>
    </location>
</feature>
<name>A0A455U3B1_9GAMM</name>
<dbReference type="Proteomes" id="UP000320231">
    <property type="component" value="Chromosome"/>
</dbReference>
<sequence>MRVEWGQHKPQLVAQEAELEQAEQKLQRDKEHLKTTSRRHAKPTKARSAR</sequence>
<accession>A0A455U3B1</accession>
<reference evidence="2 3" key="1">
    <citation type="journal article" date="2019" name="Microbiol. Resour. Announc.">
        <title>Complete Genome Sequence of Halomonas sulfidaeris Strain Esulfide1 Isolated from a Metal Sulfide Rock at a Depth of 2,200 Meters, Obtained Using Nanopore Sequencing.</title>
        <authorList>
            <person name="Saito M."/>
            <person name="Nishigata A."/>
            <person name="Galipon J."/>
            <person name="Arakawa K."/>
        </authorList>
    </citation>
    <scope>NUCLEOTIDE SEQUENCE [LARGE SCALE GENOMIC DNA]</scope>
    <source>
        <strain evidence="2 3">ATCC BAA-803</strain>
    </source>
</reference>
<feature type="compositionally biased region" description="Basic residues" evidence="1">
    <location>
        <begin position="35"/>
        <end position="50"/>
    </location>
</feature>
<dbReference type="AlphaFoldDB" id="A0A455U3B1"/>
<evidence type="ECO:0000313" key="2">
    <source>
        <dbReference type="EMBL" id="BBI59673.1"/>
    </source>
</evidence>
<protein>
    <submittedName>
        <fullName evidence="2">Uncharacterized protein</fullName>
    </submittedName>
</protein>
<dbReference type="EMBL" id="AP019514">
    <property type="protein sequence ID" value="BBI59673.1"/>
    <property type="molecule type" value="Genomic_DNA"/>
</dbReference>